<feature type="transmembrane region" description="Helical" evidence="1">
    <location>
        <begin position="35"/>
        <end position="55"/>
    </location>
</feature>
<feature type="transmembrane region" description="Helical" evidence="1">
    <location>
        <begin position="67"/>
        <end position="90"/>
    </location>
</feature>
<keyword evidence="1" id="KW-1133">Transmembrane helix</keyword>
<feature type="transmembrane region" description="Helical" evidence="1">
    <location>
        <begin position="126"/>
        <end position="143"/>
    </location>
</feature>
<name>A0A921Z0V1_MANSE</name>
<keyword evidence="1" id="KW-0812">Transmembrane</keyword>
<evidence type="ECO:0000313" key="2">
    <source>
        <dbReference type="EMBL" id="KAG6449428.1"/>
    </source>
</evidence>
<proteinExistence type="predicted"/>
<comment type="caution">
    <text evidence="2">The sequence shown here is derived from an EMBL/GenBank/DDBJ whole genome shotgun (WGS) entry which is preliminary data.</text>
</comment>
<evidence type="ECO:0000313" key="3">
    <source>
        <dbReference type="Proteomes" id="UP000791440"/>
    </source>
</evidence>
<organism evidence="2 3">
    <name type="scientific">Manduca sexta</name>
    <name type="common">Tobacco hawkmoth</name>
    <name type="synonym">Tobacco hornworm</name>
    <dbReference type="NCBI Taxonomy" id="7130"/>
    <lineage>
        <taxon>Eukaryota</taxon>
        <taxon>Metazoa</taxon>
        <taxon>Ecdysozoa</taxon>
        <taxon>Arthropoda</taxon>
        <taxon>Hexapoda</taxon>
        <taxon>Insecta</taxon>
        <taxon>Pterygota</taxon>
        <taxon>Neoptera</taxon>
        <taxon>Endopterygota</taxon>
        <taxon>Lepidoptera</taxon>
        <taxon>Glossata</taxon>
        <taxon>Ditrysia</taxon>
        <taxon>Bombycoidea</taxon>
        <taxon>Sphingidae</taxon>
        <taxon>Sphinginae</taxon>
        <taxon>Sphingini</taxon>
        <taxon>Manduca</taxon>
    </lineage>
</organism>
<sequence length="248" mass="29415">MCDIKPIKSIIFLENLLCIYRNYTFYRDKEKKLRLFRVIVEIIVNMAITIADITVKYNHFEKKIWTFFLVILKHSILVGYSIFCIINAILHKDSFKELVDTFDKIHKNLNKDVTHNRFLTRLNIKCILVSVVYIIIVSVDSIYDQKNVNYYDQPFYFIMMFVGAIIVKSYRLSMEYLVYSIFVTILHKLCKRLNYLLDEMQTKLHESIMEDGNISDEIDLKIIEESAEMYGDLFISSKAIRKCFCAQV</sequence>
<accession>A0A921Z0V1</accession>
<dbReference type="EMBL" id="JH668374">
    <property type="protein sequence ID" value="KAG6449428.1"/>
    <property type="molecule type" value="Genomic_DNA"/>
</dbReference>
<evidence type="ECO:0000256" key="1">
    <source>
        <dbReference type="SAM" id="Phobius"/>
    </source>
</evidence>
<keyword evidence="1" id="KW-0472">Membrane</keyword>
<dbReference type="AlphaFoldDB" id="A0A921Z0V1"/>
<reference evidence="2" key="2">
    <citation type="submission" date="2020-12" db="EMBL/GenBank/DDBJ databases">
        <authorList>
            <person name="Kanost M."/>
        </authorList>
    </citation>
    <scope>NUCLEOTIDE SEQUENCE</scope>
</reference>
<reference evidence="2" key="1">
    <citation type="journal article" date="2016" name="Insect Biochem. Mol. Biol.">
        <title>Multifaceted biological insights from a draft genome sequence of the tobacco hornworm moth, Manduca sexta.</title>
        <authorList>
            <person name="Kanost M.R."/>
            <person name="Arrese E.L."/>
            <person name="Cao X."/>
            <person name="Chen Y.R."/>
            <person name="Chellapilla S."/>
            <person name="Goldsmith M.R."/>
            <person name="Grosse-Wilde E."/>
            <person name="Heckel D.G."/>
            <person name="Herndon N."/>
            <person name="Jiang H."/>
            <person name="Papanicolaou A."/>
            <person name="Qu J."/>
            <person name="Soulages J.L."/>
            <person name="Vogel H."/>
            <person name="Walters J."/>
            <person name="Waterhouse R.M."/>
            <person name="Ahn S.J."/>
            <person name="Almeida F.C."/>
            <person name="An C."/>
            <person name="Aqrawi P."/>
            <person name="Bretschneider A."/>
            <person name="Bryant W.B."/>
            <person name="Bucks S."/>
            <person name="Chao H."/>
            <person name="Chevignon G."/>
            <person name="Christen J.M."/>
            <person name="Clarke D.F."/>
            <person name="Dittmer N.T."/>
            <person name="Ferguson L.C.F."/>
            <person name="Garavelou S."/>
            <person name="Gordon K.H.J."/>
            <person name="Gunaratna R.T."/>
            <person name="Han Y."/>
            <person name="Hauser F."/>
            <person name="He Y."/>
            <person name="Heidel-Fischer H."/>
            <person name="Hirsh A."/>
            <person name="Hu Y."/>
            <person name="Jiang H."/>
            <person name="Kalra D."/>
            <person name="Klinner C."/>
            <person name="Konig C."/>
            <person name="Kovar C."/>
            <person name="Kroll A.R."/>
            <person name="Kuwar S.S."/>
            <person name="Lee S.L."/>
            <person name="Lehman R."/>
            <person name="Li K."/>
            <person name="Li Z."/>
            <person name="Liang H."/>
            <person name="Lovelace S."/>
            <person name="Lu Z."/>
            <person name="Mansfield J.H."/>
            <person name="McCulloch K.J."/>
            <person name="Mathew T."/>
            <person name="Morton B."/>
            <person name="Muzny D.M."/>
            <person name="Neunemann D."/>
            <person name="Ongeri F."/>
            <person name="Pauchet Y."/>
            <person name="Pu L.L."/>
            <person name="Pyrousis I."/>
            <person name="Rao X.J."/>
            <person name="Redding A."/>
            <person name="Roesel C."/>
            <person name="Sanchez-Gracia A."/>
            <person name="Schaack S."/>
            <person name="Shukla A."/>
            <person name="Tetreau G."/>
            <person name="Wang Y."/>
            <person name="Xiong G.H."/>
            <person name="Traut W."/>
            <person name="Walsh T.K."/>
            <person name="Worley K.C."/>
            <person name="Wu D."/>
            <person name="Wu W."/>
            <person name="Wu Y.Q."/>
            <person name="Zhang X."/>
            <person name="Zou Z."/>
            <person name="Zucker H."/>
            <person name="Briscoe A.D."/>
            <person name="Burmester T."/>
            <person name="Clem R.J."/>
            <person name="Feyereisen R."/>
            <person name="Grimmelikhuijzen C.J.P."/>
            <person name="Hamodrakas S.J."/>
            <person name="Hansson B.S."/>
            <person name="Huguet E."/>
            <person name="Jermiin L.S."/>
            <person name="Lan Q."/>
            <person name="Lehman H.K."/>
            <person name="Lorenzen M."/>
            <person name="Merzendorfer H."/>
            <person name="Michalopoulos I."/>
            <person name="Morton D.B."/>
            <person name="Muthukrishnan S."/>
            <person name="Oakeshott J.G."/>
            <person name="Palmer W."/>
            <person name="Park Y."/>
            <person name="Passarelli A.L."/>
            <person name="Rozas J."/>
            <person name="Schwartz L.M."/>
            <person name="Smith W."/>
            <person name="Southgate A."/>
            <person name="Vilcinskas A."/>
            <person name="Vogt R."/>
            <person name="Wang P."/>
            <person name="Werren J."/>
            <person name="Yu X.Q."/>
            <person name="Zhou J.J."/>
            <person name="Brown S.J."/>
            <person name="Scherer S.E."/>
            <person name="Richards S."/>
            <person name="Blissard G.W."/>
        </authorList>
    </citation>
    <scope>NUCLEOTIDE SEQUENCE</scope>
</reference>
<keyword evidence="3" id="KW-1185">Reference proteome</keyword>
<protein>
    <submittedName>
        <fullName evidence="2">Uncharacterized protein</fullName>
    </submittedName>
</protein>
<dbReference type="Proteomes" id="UP000791440">
    <property type="component" value="Unassembled WGS sequence"/>
</dbReference>
<gene>
    <name evidence="2" type="ORF">O3G_MSEX006065</name>
</gene>
<feature type="transmembrane region" description="Helical" evidence="1">
    <location>
        <begin position="155"/>
        <end position="172"/>
    </location>
</feature>